<dbReference type="Gene3D" id="2.60.120.260">
    <property type="entry name" value="Galactose-binding domain-like"/>
    <property type="match status" value="1"/>
</dbReference>
<dbReference type="InterPro" id="IPR017853">
    <property type="entry name" value="GH"/>
</dbReference>
<evidence type="ECO:0000256" key="9">
    <source>
        <dbReference type="SAM" id="MobiDB-lite"/>
    </source>
</evidence>
<dbReference type="SUPFAM" id="SSF49785">
    <property type="entry name" value="Galactose-binding domain-like"/>
    <property type="match status" value="1"/>
</dbReference>
<evidence type="ECO:0000256" key="7">
    <source>
        <dbReference type="ARBA" id="ARBA00023242"/>
    </source>
</evidence>
<evidence type="ECO:0000259" key="10">
    <source>
        <dbReference type="PROSITE" id="PS50048"/>
    </source>
</evidence>
<dbReference type="PROSITE" id="PS50048">
    <property type="entry name" value="ZN2_CY6_FUNGAL_2"/>
    <property type="match status" value="1"/>
</dbReference>
<dbReference type="SUPFAM" id="SSF49303">
    <property type="entry name" value="beta-Galactosidase/glucuronidase domain"/>
    <property type="match status" value="1"/>
</dbReference>
<reference evidence="11 12" key="1">
    <citation type="submission" date="2015-02" db="EMBL/GenBank/DDBJ databases">
        <title>Draft Genome Sequences of Two Closely-Related Aflatoxigenic Aspergillus Species Obtained from the Cote d'Ivoire.</title>
        <authorList>
            <person name="Moore G.G."/>
            <person name="Beltz S.B."/>
            <person name="Mack B.M."/>
        </authorList>
    </citation>
    <scope>NUCLEOTIDE SEQUENCE [LARGE SCALE GENOMIC DNA]</scope>
    <source>
        <strain evidence="11 12">SRRC1468</strain>
    </source>
</reference>
<dbReference type="GO" id="GO:0008270">
    <property type="term" value="F:zinc ion binding"/>
    <property type="evidence" value="ECO:0007669"/>
    <property type="project" value="InterPro"/>
</dbReference>
<dbReference type="GO" id="GO:0004553">
    <property type="term" value="F:hydrolase activity, hydrolyzing O-glycosyl compounds"/>
    <property type="evidence" value="ECO:0007669"/>
    <property type="project" value="InterPro"/>
</dbReference>
<dbReference type="OrthoDB" id="408320at2759"/>
<evidence type="ECO:0000256" key="6">
    <source>
        <dbReference type="ARBA" id="ARBA00023163"/>
    </source>
</evidence>
<keyword evidence="7" id="KW-0539">Nucleus</keyword>
<dbReference type="GO" id="GO:0005975">
    <property type="term" value="P:carbohydrate metabolic process"/>
    <property type="evidence" value="ECO:0007669"/>
    <property type="project" value="InterPro"/>
</dbReference>
<dbReference type="InterPro" id="IPR007219">
    <property type="entry name" value="XnlR_reg_dom"/>
</dbReference>
<comment type="caution">
    <text evidence="11">The sequence shown here is derived from an EMBL/GenBank/DDBJ whole genome shotgun (WGS) entry which is preliminary data.</text>
</comment>
<keyword evidence="6" id="KW-0804">Transcription</keyword>
<dbReference type="PANTHER" id="PTHR47785:SF1">
    <property type="entry name" value="TRANSCRIPTION FACTOR, PUTATIVE (AFU_ORTHOLOGUE AFUA_5G14530)-RELATED"/>
    <property type="match status" value="1"/>
</dbReference>
<dbReference type="Pfam" id="PF02837">
    <property type="entry name" value="Glyco_hydro_2_N"/>
    <property type="match status" value="1"/>
</dbReference>
<evidence type="ECO:0000313" key="11">
    <source>
        <dbReference type="EMBL" id="KKK12678.1"/>
    </source>
</evidence>
<dbReference type="STRING" id="308745.A0A0F8TZD5"/>
<protein>
    <recommendedName>
        <fullName evidence="10">Zn(2)-C6 fungal-type domain-containing protein</fullName>
    </recommendedName>
</protein>
<evidence type="ECO:0000256" key="8">
    <source>
        <dbReference type="ARBA" id="ARBA00023295"/>
    </source>
</evidence>
<keyword evidence="12" id="KW-1185">Reference proteome</keyword>
<evidence type="ECO:0000256" key="5">
    <source>
        <dbReference type="ARBA" id="ARBA00023125"/>
    </source>
</evidence>
<keyword evidence="4" id="KW-0805">Transcription regulation</keyword>
<dbReference type="Gene3D" id="3.20.20.80">
    <property type="entry name" value="Glycosidases"/>
    <property type="match status" value="1"/>
</dbReference>
<comment type="similarity">
    <text evidence="1">Belongs to the glycosyl hydrolase 2 family.</text>
</comment>
<dbReference type="Pfam" id="PF00703">
    <property type="entry name" value="Glyco_hydro_2"/>
    <property type="match status" value="1"/>
</dbReference>
<dbReference type="SMART" id="SM00066">
    <property type="entry name" value="GAL4"/>
    <property type="match status" value="1"/>
</dbReference>
<dbReference type="Proteomes" id="UP000034291">
    <property type="component" value="Unassembled WGS sequence"/>
</dbReference>
<evidence type="ECO:0000256" key="1">
    <source>
        <dbReference type="ARBA" id="ARBA00007401"/>
    </source>
</evidence>
<feature type="domain" description="Zn(2)-C6 fungal-type" evidence="10">
    <location>
        <begin position="147"/>
        <end position="176"/>
    </location>
</feature>
<dbReference type="GO" id="GO:0006351">
    <property type="term" value="P:DNA-templated transcription"/>
    <property type="evidence" value="ECO:0007669"/>
    <property type="project" value="InterPro"/>
</dbReference>
<sequence length="1382" mass="154998">MSGKQKLQSNGGKRKPIGQFPHGGCDSTLDYAVGDVGTDQVQIQPCHLNVPRFEFASAGTATARDALSTSTAAVWWSPFETLDPTCFTQRPAIIPFDPVPSAEDCNGSRRRIRQPEAQENLTCSKYPPESSVLVVIDRACRADSVEQCDSCRHRKVRCDGRQPCTTCSSTGEECAYGAEAIPKSKSDLILDVALRSENILHEMSAKLQTLLGAGSPVDPRVALSPLEFVSPTTIESTHRPGSPPDQISNAILSQFHSSTTESILAWPHFKDYHALRQNYRGSVFHLESLRPPFKYRASSVLPYVSKSEVDSILRSFERNVNFWYPTLSRDVSTEVEVQVLSNNLDDGISSCVSLLVMALGCASELIQSVATDSPENPAELEQRHRWQLMGRLYFDLAFKKVHLAQAECTTEAVQCLFFTAVFFAFLQRPIQAWSFISAAAIKCRLLLSYPASESAPEQLECLRRIFWSCYILESDYLAELSALPQTGIAGIESSIPLPGEYHTHTSAIEEEQSSLYFLACISMRRLLNRVHDLLYARNGGVGSDIHQFPTVVAELDHQLERWKDLLPPPFQFALSREPAPSPEGGFLRQRYLACKSVIYRPYLTWALSSTTTTAEPVTPMVYEGCKTCMEACCLHAQNLQSFPQTVMVDTWICSLSMASVMLIALATSRESALRRCLLPDAVDIGPNLSKNLTRWMQIPGQGVSPSVLQSVRLIDDASASLINSEDCFSDGHSTSHRSEERLPYHTMAKYEPYPRPDFERKCNWSSLNGLWDFIFDDASCGLLEKWHEAGLPMQAGNHSKREIKVPYAFQTPASGINLQEAHEVIWYERVIDDIRSDEERAKGYNLLLRFGAVDFESTIWLDGRLVETHVGGQVGFDVDVSSAFNELGKKSARLTLRVRDSPTDLTQPRGKQYWGPIPESIFYTPTSGIWQSVWLESVPMMRVGYSDHGTVVRAVDDVKGKAQVQVVVVGRPTQAKCHVEVQTKLGRHFLQPVSGDILPGKDMIEFELDMRLGKADMEDGDRPFADVEGAWNNSIGLWAPEHPILYDLIIRVFDYQQDVVDEVHTTTGVRSLSWETGDGTFRINSKPYFQALEALRADIEMSKRMGFNGCRKHQKVEDPVFLYWADRLGYLVWGEIGNAYEFKDEYINRFESDWVQVVKRDINHPSLITWTPVNESWGYNSLKDNIDQRNHIRRIYLVTKAMDYTRPINDNCGWEHVKTDLTTYHDYSDSAQLAEACSRMQGGILARKSHGDMFVKPLYSGSTVLDPGAAHNPGAPVICSEFGGVNIAPAKDSQASSRDWGYTTAADPNDLLARLEKLIMAVVKGGHSCGFVYTQLTDIEQEVNGLYSYDRREKVPAEKVKAIMDAAKDYYYKMVLPFHVKH</sequence>
<dbReference type="GO" id="GO:0000981">
    <property type="term" value="F:DNA-binding transcription factor activity, RNA polymerase II-specific"/>
    <property type="evidence" value="ECO:0007669"/>
    <property type="project" value="InterPro"/>
</dbReference>
<dbReference type="InterPro" id="IPR006104">
    <property type="entry name" value="Glyco_hydro_2_N"/>
</dbReference>
<dbReference type="SUPFAM" id="SSF57701">
    <property type="entry name" value="Zn2/Cys6 DNA-binding domain"/>
    <property type="match status" value="1"/>
</dbReference>
<name>A0A0F8TZD5_9EURO</name>
<dbReference type="CDD" id="cd00067">
    <property type="entry name" value="GAL4"/>
    <property type="match status" value="1"/>
</dbReference>
<evidence type="ECO:0000256" key="3">
    <source>
        <dbReference type="ARBA" id="ARBA00022801"/>
    </source>
</evidence>
<dbReference type="InterPro" id="IPR006103">
    <property type="entry name" value="Glyco_hydro_2_cat"/>
</dbReference>
<gene>
    <name evidence="11" type="ORF">ARAM_003360</name>
</gene>
<dbReference type="Pfam" id="PF00172">
    <property type="entry name" value="Zn_clus"/>
    <property type="match status" value="1"/>
</dbReference>
<dbReference type="Pfam" id="PF02836">
    <property type="entry name" value="Glyco_hydro_2_C"/>
    <property type="match status" value="1"/>
</dbReference>
<keyword evidence="2" id="KW-0479">Metal-binding</keyword>
<dbReference type="InterPro" id="IPR036156">
    <property type="entry name" value="Beta-gal/glucu_dom_sf"/>
</dbReference>
<dbReference type="InterPro" id="IPR013783">
    <property type="entry name" value="Ig-like_fold"/>
</dbReference>
<organism evidence="11 12">
    <name type="scientific">Aspergillus rambellii</name>
    <dbReference type="NCBI Taxonomy" id="308745"/>
    <lineage>
        <taxon>Eukaryota</taxon>
        <taxon>Fungi</taxon>
        <taxon>Dikarya</taxon>
        <taxon>Ascomycota</taxon>
        <taxon>Pezizomycotina</taxon>
        <taxon>Eurotiomycetes</taxon>
        <taxon>Eurotiomycetidae</taxon>
        <taxon>Eurotiales</taxon>
        <taxon>Aspergillaceae</taxon>
        <taxon>Aspergillus</taxon>
        <taxon>Aspergillus subgen. Nidulantes</taxon>
    </lineage>
</organism>
<evidence type="ECO:0000256" key="2">
    <source>
        <dbReference type="ARBA" id="ARBA00022723"/>
    </source>
</evidence>
<dbReference type="InterPro" id="IPR001138">
    <property type="entry name" value="Zn2Cys6_DnaBD"/>
</dbReference>
<dbReference type="CDD" id="cd12148">
    <property type="entry name" value="fungal_TF_MHR"/>
    <property type="match status" value="1"/>
</dbReference>
<keyword evidence="3" id="KW-0378">Hydrolase</keyword>
<dbReference type="PANTHER" id="PTHR47785">
    <property type="entry name" value="ZN(II)2CYS6 TRANSCRIPTION FACTOR (EUROFUNG)-RELATED-RELATED"/>
    <property type="match status" value="1"/>
</dbReference>
<keyword evidence="8" id="KW-0326">Glycosidase</keyword>
<keyword evidence="5" id="KW-0238">DNA-binding</keyword>
<dbReference type="GO" id="GO:0003677">
    <property type="term" value="F:DNA binding"/>
    <property type="evidence" value="ECO:0007669"/>
    <property type="project" value="UniProtKB-KW"/>
</dbReference>
<feature type="region of interest" description="Disordered" evidence="9">
    <location>
        <begin position="1"/>
        <end position="21"/>
    </location>
</feature>
<dbReference type="InterPro" id="IPR053181">
    <property type="entry name" value="EcdB-like_regulator"/>
</dbReference>
<dbReference type="Gene3D" id="2.60.40.10">
    <property type="entry name" value="Immunoglobulins"/>
    <property type="match status" value="1"/>
</dbReference>
<proteinExistence type="inferred from homology"/>
<dbReference type="InterPro" id="IPR036864">
    <property type="entry name" value="Zn2-C6_fun-type_DNA-bd_sf"/>
</dbReference>
<dbReference type="InterPro" id="IPR008979">
    <property type="entry name" value="Galactose-bd-like_sf"/>
</dbReference>
<dbReference type="Pfam" id="PF04082">
    <property type="entry name" value="Fungal_trans"/>
    <property type="match status" value="1"/>
</dbReference>
<dbReference type="Gene3D" id="4.10.240.10">
    <property type="entry name" value="Zn(2)-C6 fungal-type DNA-binding domain"/>
    <property type="match status" value="1"/>
</dbReference>
<evidence type="ECO:0000313" key="12">
    <source>
        <dbReference type="Proteomes" id="UP000034291"/>
    </source>
</evidence>
<dbReference type="EMBL" id="JZBS01004005">
    <property type="protein sequence ID" value="KKK12678.1"/>
    <property type="molecule type" value="Genomic_DNA"/>
</dbReference>
<accession>A0A0F8TZD5</accession>
<feature type="compositionally biased region" description="Polar residues" evidence="9">
    <location>
        <begin position="1"/>
        <end position="11"/>
    </location>
</feature>
<dbReference type="SUPFAM" id="SSF51445">
    <property type="entry name" value="(Trans)glycosidases"/>
    <property type="match status" value="1"/>
</dbReference>
<dbReference type="InterPro" id="IPR006102">
    <property type="entry name" value="Ig-like_GH2"/>
</dbReference>
<evidence type="ECO:0000256" key="4">
    <source>
        <dbReference type="ARBA" id="ARBA00023015"/>
    </source>
</evidence>
<dbReference type="UniPathway" id="UPA00280"/>